<proteinExistence type="predicted"/>
<protein>
    <submittedName>
        <fullName evidence="1">Uncharacterized protein</fullName>
    </submittedName>
</protein>
<dbReference type="Proteomes" id="UP000226031">
    <property type="component" value="Unassembled WGS sequence"/>
</dbReference>
<dbReference type="EMBL" id="PDND01000005">
    <property type="protein sequence ID" value="PGH36606.1"/>
    <property type="molecule type" value="Genomic_DNA"/>
</dbReference>
<dbReference type="STRING" id="73230.A0A2B7ZRF8"/>
<reference evidence="1 2" key="1">
    <citation type="submission" date="2017-10" db="EMBL/GenBank/DDBJ databases">
        <title>Comparative genomics in systemic dimorphic fungi from Ajellomycetaceae.</title>
        <authorList>
            <person name="Munoz J.F."/>
            <person name="Mcewen J.G."/>
            <person name="Clay O.K."/>
            <person name="Cuomo C.A."/>
        </authorList>
    </citation>
    <scope>NUCLEOTIDE SEQUENCE [LARGE SCALE GENOMIC DNA]</scope>
    <source>
        <strain evidence="1 2">UAMH4076</strain>
    </source>
</reference>
<dbReference type="PANTHER" id="PTHR46082:SF11">
    <property type="entry name" value="AAA+ ATPASE DOMAIN-CONTAINING PROTEIN-RELATED"/>
    <property type="match status" value="1"/>
</dbReference>
<accession>A0A2B7ZRF8</accession>
<keyword evidence="2" id="KW-1185">Reference proteome</keyword>
<dbReference type="VEuPathDB" id="FungiDB:EMCG_00912"/>
<dbReference type="Gene3D" id="3.40.50.1580">
    <property type="entry name" value="Nucleoside phosphorylase domain"/>
    <property type="match status" value="1"/>
</dbReference>
<dbReference type="AlphaFoldDB" id="A0A2B7ZRF8"/>
<dbReference type="GO" id="GO:0009116">
    <property type="term" value="P:nucleoside metabolic process"/>
    <property type="evidence" value="ECO:0007669"/>
    <property type="project" value="InterPro"/>
</dbReference>
<evidence type="ECO:0000313" key="1">
    <source>
        <dbReference type="EMBL" id="PGH36606.1"/>
    </source>
</evidence>
<dbReference type="PANTHER" id="PTHR46082">
    <property type="entry name" value="ATP/GTP-BINDING PROTEIN-RELATED"/>
    <property type="match status" value="1"/>
</dbReference>
<gene>
    <name evidence="1" type="ORF">GX50_00465</name>
</gene>
<sequence>MSASPMTHGAYTVAWIRAIPLEAAAATGMLDKTHPNLSKPDGDKNTYILGDISGHNVDHCVPAI</sequence>
<comment type="caution">
    <text evidence="1">The sequence shown here is derived from an EMBL/GenBank/DDBJ whole genome shotgun (WGS) entry which is preliminary data.</text>
</comment>
<dbReference type="GO" id="GO:0003824">
    <property type="term" value="F:catalytic activity"/>
    <property type="evidence" value="ECO:0007669"/>
    <property type="project" value="InterPro"/>
</dbReference>
<name>A0A2B7ZRF8_9EURO</name>
<dbReference type="InterPro" id="IPR053137">
    <property type="entry name" value="NLR-like"/>
</dbReference>
<organism evidence="1 2">
    <name type="scientific">[Emmonsia] crescens</name>
    <dbReference type="NCBI Taxonomy" id="73230"/>
    <lineage>
        <taxon>Eukaryota</taxon>
        <taxon>Fungi</taxon>
        <taxon>Dikarya</taxon>
        <taxon>Ascomycota</taxon>
        <taxon>Pezizomycotina</taxon>
        <taxon>Eurotiomycetes</taxon>
        <taxon>Eurotiomycetidae</taxon>
        <taxon>Onygenales</taxon>
        <taxon>Ajellomycetaceae</taxon>
        <taxon>Emergomyces</taxon>
    </lineage>
</organism>
<evidence type="ECO:0000313" key="2">
    <source>
        <dbReference type="Proteomes" id="UP000226031"/>
    </source>
</evidence>
<dbReference type="InterPro" id="IPR035994">
    <property type="entry name" value="Nucleoside_phosphorylase_sf"/>
</dbReference>